<proteinExistence type="predicted"/>
<sequence length="104" mass="12220">MTNHWTWHKKLLDARHHRVRSQQIYRRCCERIHSMKVPGNNKTLAENKDPSSTQPSAQSHAWTEHVPGKQGTALLSQQSCTQLPRELIWQLHCKRLTQKLLHLL</sequence>
<dbReference type="Proteomes" id="UP000190648">
    <property type="component" value="Unassembled WGS sequence"/>
</dbReference>
<evidence type="ECO:0000256" key="1">
    <source>
        <dbReference type="SAM" id="MobiDB-lite"/>
    </source>
</evidence>
<feature type="compositionally biased region" description="Polar residues" evidence="1">
    <location>
        <begin position="40"/>
        <end position="61"/>
    </location>
</feature>
<keyword evidence="3" id="KW-1185">Reference proteome</keyword>
<gene>
    <name evidence="2" type="ORF">AV530_007589</name>
</gene>
<dbReference type="EMBL" id="LSYS01005497">
    <property type="protein sequence ID" value="OPJ77209.1"/>
    <property type="molecule type" value="Genomic_DNA"/>
</dbReference>
<name>A0A1V4JYD1_PATFA</name>
<feature type="region of interest" description="Disordered" evidence="1">
    <location>
        <begin position="36"/>
        <end position="68"/>
    </location>
</feature>
<evidence type="ECO:0000313" key="2">
    <source>
        <dbReference type="EMBL" id="OPJ77209.1"/>
    </source>
</evidence>
<dbReference type="AlphaFoldDB" id="A0A1V4JYD1"/>
<protein>
    <submittedName>
        <fullName evidence="2">Uncharacterized protein</fullName>
    </submittedName>
</protein>
<reference evidence="2 3" key="1">
    <citation type="submission" date="2016-02" db="EMBL/GenBank/DDBJ databases">
        <title>Band-tailed pigeon sequencing and assembly.</title>
        <authorList>
            <person name="Soares A.E."/>
            <person name="Novak B.J."/>
            <person name="Rice E.S."/>
            <person name="O'Connell B."/>
            <person name="Chang D."/>
            <person name="Weber S."/>
            <person name="Shapiro B."/>
        </authorList>
    </citation>
    <scope>NUCLEOTIDE SEQUENCE [LARGE SCALE GENOMIC DNA]</scope>
    <source>
        <strain evidence="2">BTP2013</strain>
        <tissue evidence="2">Blood</tissue>
    </source>
</reference>
<evidence type="ECO:0000313" key="3">
    <source>
        <dbReference type="Proteomes" id="UP000190648"/>
    </source>
</evidence>
<organism evidence="2 3">
    <name type="scientific">Patagioenas fasciata monilis</name>
    <dbReference type="NCBI Taxonomy" id="372326"/>
    <lineage>
        <taxon>Eukaryota</taxon>
        <taxon>Metazoa</taxon>
        <taxon>Chordata</taxon>
        <taxon>Craniata</taxon>
        <taxon>Vertebrata</taxon>
        <taxon>Euteleostomi</taxon>
        <taxon>Archelosauria</taxon>
        <taxon>Archosauria</taxon>
        <taxon>Dinosauria</taxon>
        <taxon>Saurischia</taxon>
        <taxon>Theropoda</taxon>
        <taxon>Coelurosauria</taxon>
        <taxon>Aves</taxon>
        <taxon>Neognathae</taxon>
        <taxon>Neoaves</taxon>
        <taxon>Columbimorphae</taxon>
        <taxon>Columbiformes</taxon>
        <taxon>Columbidae</taxon>
        <taxon>Patagioenas</taxon>
    </lineage>
</organism>
<comment type="caution">
    <text evidence="2">The sequence shown here is derived from an EMBL/GenBank/DDBJ whole genome shotgun (WGS) entry which is preliminary data.</text>
</comment>
<accession>A0A1V4JYD1</accession>